<evidence type="ECO:0000313" key="1">
    <source>
        <dbReference type="EMBL" id="KAG2583693.1"/>
    </source>
</evidence>
<dbReference type="AlphaFoldDB" id="A0A8T0RFT7"/>
<comment type="caution">
    <text evidence="1">The sequence shown here is derived from an EMBL/GenBank/DDBJ whole genome shotgun (WGS) entry which is preliminary data.</text>
</comment>
<dbReference type="EMBL" id="CM029047">
    <property type="protein sequence ID" value="KAG2583693.1"/>
    <property type="molecule type" value="Genomic_DNA"/>
</dbReference>
<name>A0A8T0RFT7_PANVG</name>
<evidence type="ECO:0000313" key="2">
    <source>
        <dbReference type="Proteomes" id="UP000823388"/>
    </source>
</evidence>
<sequence>METLSSAHHKCRLPYNILGLAGASQIKEGGLASRDWIFDEINVYLFDTKEFIRPCDRCECCSSFLDVGLGPGAARTCCAVRCCSVVKQSLLILCLFFFFFSCNLR</sequence>
<gene>
    <name evidence="1" type="ORF">PVAP13_6KG193306</name>
</gene>
<proteinExistence type="predicted"/>
<reference evidence="1" key="1">
    <citation type="submission" date="2020-05" db="EMBL/GenBank/DDBJ databases">
        <title>WGS assembly of Panicum virgatum.</title>
        <authorList>
            <person name="Lovell J.T."/>
            <person name="Jenkins J."/>
            <person name="Shu S."/>
            <person name="Juenger T.E."/>
            <person name="Schmutz J."/>
        </authorList>
    </citation>
    <scope>NUCLEOTIDE SEQUENCE</scope>
    <source>
        <strain evidence="1">AP13</strain>
    </source>
</reference>
<protein>
    <submittedName>
        <fullName evidence="1">Uncharacterized protein</fullName>
    </submittedName>
</protein>
<keyword evidence="2" id="KW-1185">Reference proteome</keyword>
<organism evidence="1 2">
    <name type="scientific">Panicum virgatum</name>
    <name type="common">Blackwell switchgrass</name>
    <dbReference type="NCBI Taxonomy" id="38727"/>
    <lineage>
        <taxon>Eukaryota</taxon>
        <taxon>Viridiplantae</taxon>
        <taxon>Streptophyta</taxon>
        <taxon>Embryophyta</taxon>
        <taxon>Tracheophyta</taxon>
        <taxon>Spermatophyta</taxon>
        <taxon>Magnoliopsida</taxon>
        <taxon>Liliopsida</taxon>
        <taxon>Poales</taxon>
        <taxon>Poaceae</taxon>
        <taxon>PACMAD clade</taxon>
        <taxon>Panicoideae</taxon>
        <taxon>Panicodae</taxon>
        <taxon>Paniceae</taxon>
        <taxon>Panicinae</taxon>
        <taxon>Panicum</taxon>
        <taxon>Panicum sect. Hiantes</taxon>
    </lineage>
</organism>
<dbReference type="Proteomes" id="UP000823388">
    <property type="component" value="Chromosome 6K"/>
</dbReference>
<accession>A0A8T0RFT7</accession>